<dbReference type="GO" id="GO:0003700">
    <property type="term" value="F:DNA-binding transcription factor activity"/>
    <property type="evidence" value="ECO:0007669"/>
    <property type="project" value="InterPro"/>
</dbReference>
<sequence length="399" mass="42838">MRRPGTVTPVTATTKFLPYPSGMNPGSVAVVVAEDIGVPSWDLYELSIPCTVFGKPQPDLADPWYDLRLCSTGEPEQDSSAARAGAGAGAGLSMRTRYGLDDLAGADTVIVPSVPDACVEDGRPLPPALITALRHAYDAGARMVSLCTGAFALAEAGLLDGRRATAHWMHTAQLAERYPKVEVDDSVLYVDDGDVLTSAGLTAGLDLCLHLVRRDLGAHVANQLARRMVVPAHRPGGQAQFIDLSVPTTDDGSLGPVLDWARRHLDQPLTVEDLAQRAAMSPRTLHRRLQAATGTTPLQWLLNQRLGRAQNLLESTDLPIEKIGELSGLGTANNLRHHFLKQIGVSPSNYRRAFPRTMPDSEPHPSLPENREGAGEGRRRTDRGASDTPVTPRATASDN</sequence>
<evidence type="ECO:0000313" key="8">
    <source>
        <dbReference type="Proteomes" id="UP000429552"/>
    </source>
</evidence>
<keyword evidence="3" id="KW-0804">Transcription</keyword>
<gene>
    <name evidence="6" type="ORF">Sliba_79590</name>
    <name evidence="7" type="ORF">Sliba_80140</name>
</gene>
<dbReference type="InterPro" id="IPR018062">
    <property type="entry name" value="HTH_AraC-typ_CS"/>
</dbReference>
<keyword evidence="1" id="KW-0805">Transcription regulation</keyword>
<dbReference type="Proteomes" id="UP000429552">
    <property type="component" value="Unassembled WGS sequence"/>
</dbReference>
<dbReference type="InterPro" id="IPR002818">
    <property type="entry name" value="DJ-1/PfpI"/>
</dbReference>
<evidence type="ECO:0000256" key="3">
    <source>
        <dbReference type="ARBA" id="ARBA00023163"/>
    </source>
</evidence>
<dbReference type="GO" id="GO:0043565">
    <property type="term" value="F:sequence-specific DNA binding"/>
    <property type="evidence" value="ECO:0007669"/>
    <property type="project" value="InterPro"/>
</dbReference>
<comment type="caution">
    <text evidence="6">The sequence shown here is derived from an EMBL/GenBank/DDBJ whole genome shotgun (WGS) entry which is preliminary data.</text>
</comment>
<organism evidence="6 8">
    <name type="scientific">Streptomyces nigrescens</name>
    <dbReference type="NCBI Taxonomy" id="1920"/>
    <lineage>
        <taxon>Bacteria</taxon>
        <taxon>Bacillati</taxon>
        <taxon>Actinomycetota</taxon>
        <taxon>Actinomycetes</taxon>
        <taxon>Kitasatosporales</taxon>
        <taxon>Streptomycetaceae</taxon>
        <taxon>Streptomyces</taxon>
    </lineage>
</organism>
<dbReference type="InterPro" id="IPR052158">
    <property type="entry name" value="INH-QAR"/>
</dbReference>
<accession>A0A640TZZ7</accession>
<protein>
    <submittedName>
        <fullName evidence="6">AraC family transcriptional regulator</fullName>
    </submittedName>
</protein>
<dbReference type="PANTHER" id="PTHR43130">
    <property type="entry name" value="ARAC-FAMILY TRANSCRIPTIONAL REGULATOR"/>
    <property type="match status" value="1"/>
</dbReference>
<evidence type="ECO:0000256" key="1">
    <source>
        <dbReference type="ARBA" id="ARBA00023015"/>
    </source>
</evidence>
<dbReference type="PANTHER" id="PTHR43130:SF3">
    <property type="entry name" value="HTH-TYPE TRANSCRIPTIONAL REGULATOR RV1931C"/>
    <property type="match status" value="1"/>
</dbReference>
<dbReference type="SUPFAM" id="SSF46689">
    <property type="entry name" value="Homeodomain-like"/>
    <property type="match status" value="2"/>
</dbReference>
<feature type="compositionally biased region" description="Basic and acidic residues" evidence="4">
    <location>
        <begin position="359"/>
        <end position="385"/>
    </location>
</feature>
<dbReference type="InterPro" id="IPR029062">
    <property type="entry name" value="Class_I_gatase-like"/>
</dbReference>
<dbReference type="CDD" id="cd03137">
    <property type="entry name" value="GATase1_AraC_1"/>
    <property type="match status" value="1"/>
</dbReference>
<evidence type="ECO:0000259" key="5">
    <source>
        <dbReference type="PROSITE" id="PS01124"/>
    </source>
</evidence>
<dbReference type="SUPFAM" id="SSF52317">
    <property type="entry name" value="Class I glutamine amidotransferase-like"/>
    <property type="match status" value="1"/>
</dbReference>
<name>A0A640TZZ7_STRNI</name>
<dbReference type="Gene3D" id="3.40.50.880">
    <property type="match status" value="1"/>
</dbReference>
<evidence type="ECO:0000256" key="4">
    <source>
        <dbReference type="SAM" id="MobiDB-lite"/>
    </source>
</evidence>
<dbReference type="PROSITE" id="PS00041">
    <property type="entry name" value="HTH_ARAC_FAMILY_1"/>
    <property type="match status" value="1"/>
</dbReference>
<dbReference type="EMBL" id="BLIP01000003">
    <property type="protein sequence ID" value="GFE27506.1"/>
    <property type="molecule type" value="Genomic_DNA"/>
</dbReference>
<proteinExistence type="predicted"/>
<dbReference type="SMART" id="SM00342">
    <property type="entry name" value="HTH_ARAC"/>
    <property type="match status" value="1"/>
</dbReference>
<dbReference type="InterPro" id="IPR018060">
    <property type="entry name" value="HTH_AraC"/>
</dbReference>
<dbReference type="Pfam" id="PF01965">
    <property type="entry name" value="DJ-1_PfpI"/>
    <property type="match status" value="1"/>
</dbReference>
<dbReference type="PROSITE" id="PS01124">
    <property type="entry name" value="HTH_ARAC_FAMILY_2"/>
    <property type="match status" value="1"/>
</dbReference>
<dbReference type="Pfam" id="PF12833">
    <property type="entry name" value="HTH_18"/>
    <property type="match status" value="1"/>
</dbReference>
<dbReference type="InterPro" id="IPR009057">
    <property type="entry name" value="Homeodomain-like_sf"/>
</dbReference>
<dbReference type="AlphaFoldDB" id="A0A640TZZ7"/>
<feature type="domain" description="HTH araC/xylS-type" evidence="5">
    <location>
        <begin position="255"/>
        <end position="353"/>
    </location>
</feature>
<evidence type="ECO:0000256" key="2">
    <source>
        <dbReference type="ARBA" id="ARBA00023125"/>
    </source>
</evidence>
<keyword evidence="2" id="KW-0238">DNA-binding</keyword>
<feature type="region of interest" description="Disordered" evidence="4">
    <location>
        <begin position="350"/>
        <end position="399"/>
    </location>
</feature>
<evidence type="ECO:0000313" key="6">
    <source>
        <dbReference type="EMBL" id="GFE27506.1"/>
    </source>
</evidence>
<dbReference type="EMBL" id="BLIP01000005">
    <property type="protein sequence ID" value="GFE27561.1"/>
    <property type="molecule type" value="Genomic_DNA"/>
</dbReference>
<dbReference type="Gene3D" id="1.10.10.60">
    <property type="entry name" value="Homeodomain-like"/>
    <property type="match status" value="1"/>
</dbReference>
<evidence type="ECO:0000313" key="7">
    <source>
        <dbReference type="EMBL" id="GFE27561.1"/>
    </source>
</evidence>
<reference evidence="6 8" key="1">
    <citation type="submission" date="2019-12" db="EMBL/GenBank/DDBJ databases">
        <title>Whole genome shotgun sequence of Streptomyces libani subsp. libani NBRC 13452.</title>
        <authorList>
            <person name="Ichikawa N."/>
            <person name="Kimura A."/>
            <person name="Kitahashi Y."/>
            <person name="Komaki H."/>
            <person name="Tamura T."/>
        </authorList>
    </citation>
    <scope>NUCLEOTIDE SEQUENCE [LARGE SCALE GENOMIC DNA]</scope>
    <source>
        <strain evidence="6 8">NBRC 13452</strain>
    </source>
</reference>